<dbReference type="PANTHER" id="PTHR24305:SF157">
    <property type="entry name" value="N-ACETYLTRYPTOPHAN 6-HYDROXYLASE IVOC-RELATED"/>
    <property type="match status" value="1"/>
</dbReference>
<keyword evidence="12" id="KW-1185">Reference proteome</keyword>
<dbReference type="GO" id="GO:0020037">
    <property type="term" value="F:heme binding"/>
    <property type="evidence" value="ECO:0007669"/>
    <property type="project" value="InterPro"/>
</dbReference>
<reference evidence="11 12" key="1">
    <citation type="journal article" date="2017" name="Biotechnol. Biofuels">
        <title>Differential beta-glucosidase expression as a function of carbon source availability in Talaromyces amestolkiae: a genomic and proteomic approach.</title>
        <authorList>
            <person name="de Eugenio L.I."/>
            <person name="Mendez-Liter J.A."/>
            <person name="Nieto-Dominguez M."/>
            <person name="Alonso L."/>
            <person name="Gil-Munoz J."/>
            <person name="Barriuso J."/>
            <person name="Prieto A."/>
            <person name="Martinez M.J."/>
        </authorList>
    </citation>
    <scope>NUCLEOTIDE SEQUENCE [LARGE SCALE GENOMIC DNA]</scope>
    <source>
        <strain evidence="11 12">CIB</strain>
    </source>
</reference>
<dbReference type="PRINTS" id="PR00465">
    <property type="entry name" value="EP450IV"/>
</dbReference>
<evidence type="ECO:0008006" key="13">
    <source>
        <dbReference type="Google" id="ProtNLM"/>
    </source>
</evidence>
<dbReference type="InterPro" id="IPR017972">
    <property type="entry name" value="Cyt_P450_CS"/>
</dbReference>
<evidence type="ECO:0000256" key="3">
    <source>
        <dbReference type="ARBA" id="ARBA00022617"/>
    </source>
</evidence>
<evidence type="ECO:0000313" key="12">
    <source>
        <dbReference type="Proteomes" id="UP000249363"/>
    </source>
</evidence>
<comment type="caution">
    <text evidence="11">The sequence shown here is derived from an EMBL/GenBank/DDBJ whole genome shotgun (WGS) entry which is preliminary data.</text>
</comment>
<gene>
    <name evidence="11" type="ORF">BHQ10_010311</name>
</gene>
<evidence type="ECO:0000256" key="5">
    <source>
        <dbReference type="ARBA" id="ARBA00023002"/>
    </source>
</evidence>
<dbReference type="GO" id="GO:0004497">
    <property type="term" value="F:monooxygenase activity"/>
    <property type="evidence" value="ECO:0007669"/>
    <property type="project" value="UniProtKB-KW"/>
</dbReference>
<accession>A0A364LEV5</accession>
<keyword evidence="5 9" id="KW-0560">Oxidoreductase</keyword>
<keyword evidence="3 8" id="KW-0349">Heme</keyword>
<feature type="binding site" description="axial binding residue" evidence="8">
    <location>
        <position position="475"/>
    </location>
    <ligand>
        <name>heme</name>
        <dbReference type="ChEBI" id="CHEBI:30413"/>
    </ligand>
    <ligandPart>
        <name>Fe</name>
        <dbReference type="ChEBI" id="CHEBI:18248"/>
    </ligandPart>
</feature>
<evidence type="ECO:0000256" key="9">
    <source>
        <dbReference type="RuleBase" id="RU000461"/>
    </source>
</evidence>
<keyword evidence="4 8" id="KW-0479">Metal-binding</keyword>
<protein>
    <recommendedName>
        <fullName evidence="13">Cytochrome P450</fullName>
    </recommendedName>
</protein>
<keyword evidence="10" id="KW-1133">Transmembrane helix</keyword>
<name>A0A364LEV5_TALAM</name>
<dbReference type="InterPro" id="IPR002403">
    <property type="entry name" value="Cyt_P450_E_grp-IV"/>
</dbReference>
<dbReference type="Pfam" id="PF00067">
    <property type="entry name" value="p450"/>
    <property type="match status" value="1"/>
</dbReference>
<dbReference type="RefSeq" id="XP_040738813.1">
    <property type="nucleotide sequence ID" value="XM_040872928.1"/>
</dbReference>
<dbReference type="InterPro" id="IPR050121">
    <property type="entry name" value="Cytochrome_P450_monoxygenase"/>
</dbReference>
<keyword evidence="6 8" id="KW-0408">Iron</keyword>
<dbReference type="SUPFAM" id="SSF48264">
    <property type="entry name" value="Cytochrome P450"/>
    <property type="match status" value="1"/>
</dbReference>
<sequence>MDYLSATFPEVNFNKLFMDFINTPAVYSWAVGTAMAAFFVYIAVWRLYMSPIAQFPGPRLAALTHLYEIYYNNWLGGKYVYRVAAMHREYGPIVRISPTDLHIGDPDFYDTLYPSASSKRRVNKTPSLTKFFGLDDSLFSTIDHDTHRMRRAALNPYFSTLYVRKLQPVIQERLNVLLQRLNNFKDTDQAVNANCMYAALSNDLMQMLTFGQHSSKLETPDFDSTERDASLNGAMSFHVTKRLPWLNDLMMSLPQVVIKHINPSLSMFMEQKHITRQKVEKLSSMPKTEWAGKETQPVALSLLESAKLPPAERKIGRVAQDAEMVLMAGTLTTATTLEHLLFWMIDNPDVLRKLKEELKGVMPTVNDLANIPLTTLEGLPYLTAVLKEATRLIYGNTTPHFRSNPDTALVFQDTQRSKTWVIPPNTSVGMTSVILHHDERHFPNSWRFDPDRWLGEEGKKLDRYNVGFGKGGRICLGMNQAYGIMRLVMAQTWRLWASPDVSIGDEIGVIKLYNTTAHDVKMNGDFFIPAYNKPQGVEFKVFSR</sequence>
<keyword evidence="10" id="KW-0812">Transmembrane</keyword>
<dbReference type="InterPro" id="IPR001128">
    <property type="entry name" value="Cyt_P450"/>
</dbReference>
<dbReference type="Gene3D" id="1.10.630.10">
    <property type="entry name" value="Cytochrome P450"/>
    <property type="match status" value="1"/>
</dbReference>
<evidence type="ECO:0000256" key="4">
    <source>
        <dbReference type="ARBA" id="ARBA00022723"/>
    </source>
</evidence>
<evidence type="ECO:0000256" key="2">
    <source>
        <dbReference type="ARBA" id="ARBA00010617"/>
    </source>
</evidence>
<evidence type="ECO:0000256" key="1">
    <source>
        <dbReference type="ARBA" id="ARBA00001971"/>
    </source>
</evidence>
<evidence type="ECO:0000256" key="10">
    <source>
        <dbReference type="SAM" id="Phobius"/>
    </source>
</evidence>
<evidence type="ECO:0000313" key="11">
    <source>
        <dbReference type="EMBL" id="RAO74299.1"/>
    </source>
</evidence>
<dbReference type="GO" id="GO:0016705">
    <property type="term" value="F:oxidoreductase activity, acting on paired donors, with incorporation or reduction of molecular oxygen"/>
    <property type="evidence" value="ECO:0007669"/>
    <property type="project" value="InterPro"/>
</dbReference>
<comment type="similarity">
    <text evidence="2 9">Belongs to the cytochrome P450 family.</text>
</comment>
<dbReference type="GO" id="GO:0005506">
    <property type="term" value="F:iron ion binding"/>
    <property type="evidence" value="ECO:0007669"/>
    <property type="project" value="InterPro"/>
</dbReference>
<evidence type="ECO:0000256" key="7">
    <source>
        <dbReference type="ARBA" id="ARBA00023033"/>
    </source>
</evidence>
<evidence type="ECO:0000256" key="8">
    <source>
        <dbReference type="PIRSR" id="PIRSR602403-1"/>
    </source>
</evidence>
<dbReference type="OrthoDB" id="3945418at2759"/>
<feature type="transmembrane region" description="Helical" evidence="10">
    <location>
        <begin position="26"/>
        <end position="48"/>
    </location>
</feature>
<dbReference type="AlphaFoldDB" id="A0A364LEV5"/>
<comment type="cofactor">
    <cofactor evidence="1 8">
        <name>heme</name>
        <dbReference type="ChEBI" id="CHEBI:30413"/>
    </cofactor>
</comment>
<dbReference type="GeneID" id="63799525"/>
<dbReference type="STRING" id="1196081.A0A364LEV5"/>
<keyword evidence="7 9" id="KW-0503">Monooxygenase</keyword>
<proteinExistence type="inferred from homology"/>
<dbReference type="PROSITE" id="PS00086">
    <property type="entry name" value="CYTOCHROME_P450"/>
    <property type="match status" value="1"/>
</dbReference>
<dbReference type="CDD" id="cd11062">
    <property type="entry name" value="CYP58-like"/>
    <property type="match status" value="1"/>
</dbReference>
<dbReference type="Proteomes" id="UP000249363">
    <property type="component" value="Unassembled WGS sequence"/>
</dbReference>
<dbReference type="EMBL" id="MIKG01000032">
    <property type="protein sequence ID" value="RAO74299.1"/>
    <property type="molecule type" value="Genomic_DNA"/>
</dbReference>
<evidence type="ECO:0000256" key="6">
    <source>
        <dbReference type="ARBA" id="ARBA00023004"/>
    </source>
</evidence>
<organism evidence="11 12">
    <name type="scientific">Talaromyces amestolkiae</name>
    <dbReference type="NCBI Taxonomy" id="1196081"/>
    <lineage>
        <taxon>Eukaryota</taxon>
        <taxon>Fungi</taxon>
        <taxon>Dikarya</taxon>
        <taxon>Ascomycota</taxon>
        <taxon>Pezizomycotina</taxon>
        <taxon>Eurotiomycetes</taxon>
        <taxon>Eurotiomycetidae</taxon>
        <taxon>Eurotiales</taxon>
        <taxon>Trichocomaceae</taxon>
        <taxon>Talaromyces</taxon>
        <taxon>Talaromyces sect. Talaromyces</taxon>
    </lineage>
</organism>
<dbReference type="InterPro" id="IPR036396">
    <property type="entry name" value="Cyt_P450_sf"/>
</dbReference>
<dbReference type="PANTHER" id="PTHR24305">
    <property type="entry name" value="CYTOCHROME P450"/>
    <property type="match status" value="1"/>
</dbReference>
<keyword evidence="10" id="KW-0472">Membrane</keyword>